<evidence type="ECO:0000256" key="2">
    <source>
        <dbReference type="ARBA" id="ARBA00023163"/>
    </source>
</evidence>
<evidence type="ECO:0000256" key="1">
    <source>
        <dbReference type="ARBA" id="ARBA00023015"/>
    </source>
</evidence>
<protein>
    <recommendedName>
        <fullName evidence="5">Anti-sigma-K factor RskA N-terminal domain-containing protein</fullName>
    </recommendedName>
</protein>
<feature type="domain" description="Anti-sigma-K factor RskA N-terminal" evidence="5">
    <location>
        <begin position="11"/>
        <end position="58"/>
    </location>
</feature>
<keyword evidence="2" id="KW-0804">Transcription</keyword>
<comment type="caution">
    <text evidence="6">The sequence shown here is derived from an EMBL/GenBank/DDBJ whole genome shotgun (WGS) entry which is preliminary data.</text>
</comment>
<dbReference type="Pfam" id="PF22618">
    <property type="entry name" value="RskA_N"/>
    <property type="match status" value="1"/>
</dbReference>
<dbReference type="Gene3D" id="1.10.10.1320">
    <property type="entry name" value="Anti-sigma factor, zinc-finger domain"/>
    <property type="match status" value="1"/>
</dbReference>
<dbReference type="RefSeq" id="WP_141812857.1">
    <property type="nucleotide sequence ID" value="NZ_VFPG01000002.1"/>
</dbReference>
<keyword evidence="4" id="KW-0472">Membrane</keyword>
<dbReference type="Proteomes" id="UP000316331">
    <property type="component" value="Unassembled WGS sequence"/>
</dbReference>
<evidence type="ECO:0000259" key="5">
    <source>
        <dbReference type="Pfam" id="PF22618"/>
    </source>
</evidence>
<gene>
    <name evidence="6" type="ORF">FB390_6481</name>
</gene>
<evidence type="ECO:0000313" key="7">
    <source>
        <dbReference type="Proteomes" id="UP000316331"/>
    </source>
</evidence>
<feature type="region of interest" description="Disordered" evidence="3">
    <location>
        <begin position="135"/>
        <end position="156"/>
    </location>
</feature>
<organism evidence="6 7">
    <name type="scientific">Nocardia bhagyanarayanae</name>
    <dbReference type="NCBI Taxonomy" id="1215925"/>
    <lineage>
        <taxon>Bacteria</taxon>
        <taxon>Bacillati</taxon>
        <taxon>Actinomycetota</taxon>
        <taxon>Actinomycetes</taxon>
        <taxon>Mycobacteriales</taxon>
        <taxon>Nocardiaceae</taxon>
        <taxon>Nocardia</taxon>
    </lineage>
</organism>
<evidence type="ECO:0000256" key="4">
    <source>
        <dbReference type="SAM" id="Phobius"/>
    </source>
</evidence>
<evidence type="ECO:0000256" key="3">
    <source>
        <dbReference type="SAM" id="MobiDB-lite"/>
    </source>
</evidence>
<keyword evidence="1" id="KW-0805">Transcription regulation</keyword>
<proteinExistence type="predicted"/>
<name>A0A543EXJ1_9NOCA</name>
<keyword evidence="4" id="KW-1133">Transmembrane helix</keyword>
<sequence length="156" mass="17083">MSTPEQPEADLLELAYPYAMHAVTEIERKLIERRRAAADRAWAAEFDAMVGETRETLAALSILDALPPPAGLEDRLMRALDDAVSRRQTRRLSRKNRLAAAMAVLVAIAAGVVAATHRGRYRRAPLPTTDVLAATVQQPRGTEPSIPTPPARTRLP</sequence>
<dbReference type="EMBL" id="VFPG01000002">
    <property type="protein sequence ID" value="TQM26295.1"/>
    <property type="molecule type" value="Genomic_DNA"/>
</dbReference>
<dbReference type="InterPro" id="IPR053877">
    <property type="entry name" value="RskA_N"/>
</dbReference>
<keyword evidence="4" id="KW-0812">Transmembrane</keyword>
<dbReference type="AlphaFoldDB" id="A0A543EXJ1"/>
<reference evidence="6 7" key="1">
    <citation type="submission" date="2019-06" db="EMBL/GenBank/DDBJ databases">
        <title>Sequencing the genomes of 1000 actinobacteria strains.</title>
        <authorList>
            <person name="Klenk H.-P."/>
        </authorList>
    </citation>
    <scope>NUCLEOTIDE SEQUENCE [LARGE SCALE GENOMIC DNA]</scope>
    <source>
        <strain evidence="6 7">DSM 103495</strain>
    </source>
</reference>
<keyword evidence="7" id="KW-1185">Reference proteome</keyword>
<evidence type="ECO:0000313" key="6">
    <source>
        <dbReference type="EMBL" id="TQM26295.1"/>
    </source>
</evidence>
<feature type="transmembrane region" description="Helical" evidence="4">
    <location>
        <begin position="98"/>
        <end position="117"/>
    </location>
</feature>
<dbReference type="OrthoDB" id="153510at2"/>
<dbReference type="InterPro" id="IPR041916">
    <property type="entry name" value="Anti_sigma_zinc_sf"/>
</dbReference>
<accession>A0A543EXJ1</accession>